<evidence type="ECO:0000256" key="1">
    <source>
        <dbReference type="ARBA" id="ARBA00022441"/>
    </source>
</evidence>
<evidence type="ECO:0000313" key="4">
    <source>
        <dbReference type="Proteomes" id="UP000031668"/>
    </source>
</evidence>
<keyword evidence="4" id="KW-1185">Reference proteome</keyword>
<dbReference type="InterPro" id="IPR011043">
    <property type="entry name" value="Gal_Oxase/kelch_b-propeller"/>
</dbReference>
<comment type="caution">
    <text evidence="3">The sequence shown here is derived from an EMBL/GenBank/DDBJ whole genome shotgun (WGS) entry which is preliminary data.</text>
</comment>
<keyword evidence="1" id="KW-0880">Kelch repeat</keyword>
<name>A0A0C2JGV0_THEKT</name>
<dbReference type="OMA" id="TICAEGN"/>
<dbReference type="InterPro" id="IPR015915">
    <property type="entry name" value="Kelch-typ_b-propeller"/>
</dbReference>
<dbReference type="SUPFAM" id="SSF50965">
    <property type="entry name" value="Galactose oxidase, central domain"/>
    <property type="match status" value="1"/>
</dbReference>
<evidence type="ECO:0000256" key="2">
    <source>
        <dbReference type="ARBA" id="ARBA00022737"/>
    </source>
</evidence>
<dbReference type="Gene3D" id="2.120.10.80">
    <property type="entry name" value="Kelch-type beta propeller"/>
    <property type="match status" value="2"/>
</dbReference>
<sequence length="319" mass="36553">MSGGDEVMEPANRTRHRMTSVGEFLIIYGGFDELSSIVFRELWSFSTASGIWKQYQPPNETENGFFSSTICAEGNIVYIFGGSYESFGHELRNSLISFDISDATWKTLSPHSDEHYPNAPPPMIESCIFYHAKSLYILGGLHSKNYVDSMFKFCLKTSTWSLVEQNGQKPLINFRISGTVFNNKFYTFCFSLIARPGRYKTIYIFNLSTNTWTSRETSPNTQLYPDDRTRESYAFSSKFIYISGGEFCGGYLSDIWRIDLETLEWFQLAETFNTGVYLHCTSIVSESNLYRFGGVRHGSNSLNKFERIRVWPPQNVSSL</sequence>
<dbReference type="PANTHER" id="PTHR46093">
    <property type="entry name" value="ACYL-COA-BINDING DOMAIN-CONTAINING PROTEIN 5"/>
    <property type="match status" value="1"/>
</dbReference>
<dbReference type="OrthoDB" id="7676067at2759"/>
<dbReference type="AlphaFoldDB" id="A0A0C2JGV0"/>
<keyword evidence="2" id="KW-0677">Repeat</keyword>
<protein>
    <submittedName>
        <fullName evidence="3">Kelch domain-containing protein 10</fullName>
    </submittedName>
</protein>
<evidence type="ECO:0000313" key="3">
    <source>
        <dbReference type="EMBL" id="KII68508.1"/>
    </source>
</evidence>
<organism evidence="3 4">
    <name type="scientific">Thelohanellus kitauei</name>
    <name type="common">Myxosporean</name>
    <dbReference type="NCBI Taxonomy" id="669202"/>
    <lineage>
        <taxon>Eukaryota</taxon>
        <taxon>Metazoa</taxon>
        <taxon>Cnidaria</taxon>
        <taxon>Myxozoa</taxon>
        <taxon>Myxosporea</taxon>
        <taxon>Bivalvulida</taxon>
        <taxon>Platysporina</taxon>
        <taxon>Myxobolidae</taxon>
        <taxon>Thelohanellus</taxon>
    </lineage>
</organism>
<reference evidence="3 4" key="1">
    <citation type="journal article" date="2014" name="Genome Biol. Evol.">
        <title>The genome of the myxosporean Thelohanellus kitauei shows adaptations to nutrient acquisition within its fish host.</title>
        <authorList>
            <person name="Yang Y."/>
            <person name="Xiong J."/>
            <person name="Zhou Z."/>
            <person name="Huo F."/>
            <person name="Miao W."/>
            <person name="Ran C."/>
            <person name="Liu Y."/>
            <person name="Zhang J."/>
            <person name="Feng J."/>
            <person name="Wang M."/>
            <person name="Wang M."/>
            <person name="Wang L."/>
            <person name="Yao B."/>
        </authorList>
    </citation>
    <scope>NUCLEOTIDE SEQUENCE [LARGE SCALE GENOMIC DNA]</scope>
    <source>
        <strain evidence="3">Wuqing</strain>
    </source>
</reference>
<dbReference type="Proteomes" id="UP000031668">
    <property type="component" value="Unassembled WGS sequence"/>
</dbReference>
<accession>A0A0C2JGV0</accession>
<dbReference type="Pfam" id="PF24681">
    <property type="entry name" value="Kelch_KLHDC2_KLHL20_DRC7"/>
    <property type="match status" value="1"/>
</dbReference>
<dbReference type="PANTHER" id="PTHR46093:SF18">
    <property type="entry name" value="FIBRONECTIN TYPE-III DOMAIN-CONTAINING PROTEIN"/>
    <property type="match status" value="1"/>
</dbReference>
<dbReference type="EMBL" id="JWZT01002845">
    <property type="protein sequence ID" value="KII68508.1"/>
    <property type="molecule type" value="Genomic_DNA"/>
</dbReference>
<gene>
    <name evidence="3" type="ORF">RF11_09146</name>
</gene>
<proteinExistence type="predicted"/>